<protein>
    <recommendedName>
        <fullName evidence="4">Cotton fiber protein</fullName>
    </recommendedName>
</protein>
<dbReference type="OrthoDB" id="1682876at2759"/>
<dbReference type="Proteomes" id="UP000030645">
    <property type="component" value="Unassembled WGS sequence"/>
</dbReference>
<gene>
    <name evidence="2" type="ORF">L484_000256</name>
    <name evidence="1" type="ORF">L484_019837</name>
</gene>
<proteinExistence type="predicted"/>
<evidence type="ECO:0000313" key="1">
    <source>
        <dbReference type="EMBL" id="EXC32724.1"/>
    </source>
</evidence>
<dbReference type="Pfam" id="PF05553">
    <property type="entry name" value="DUF761"/>
    <property type="match status" value="1"/>
</dbReference>
<reference evidence="1" key="2">
    <citation type="submission" date="2013-06" db="EMBL/GenBank/DDBJ databases">
        <title>Draft Genome Sequence of a Mulberry Tree, Morus notabilis C.K. Schn.</title>
        <authorList>
            <person name="He N."/>
            <person name="Zhao S."/>
        </authorList>
    </citation>
    <scope>NUCLEOTIDE SEQUENCE</scope>
</reference>
<accession>W9S9S6</accession>
<organism evidence="1 3">
    <name type="scientific">Morus notabilis</name>
    <dbReference type="NCBI Taxonomy" id="981085"/>
    <lineage>
        <taxon>Eukaryota</taxon>
        <taxon>Viridiplantae</taxon>
        <taxon>Streptophyta</taxon>
        <taxon>Embryophyta</taxon>
        <taxon>Tracheophyta</taxon>
        <taxon>Spermatophyta</taxon>
        <taxon>Magnoliopsida</taxon>
        <taxon>eudicotyledons</taxon>
        <taxon>Gunneridae</taxon>
        <taxon>Pentapetalae</taxon>
        <taxon>rosids</taxon>
        <taxon>fabids</taxon>
        <taxon>Rosales</taxon>
        <taxon>Moraceae</taxon>
        <taxon>Moreae</taxon>
        <taxon>Morus</taxon>
    </lineage>
</organism>
<dbReference type="AlphaFoldDB" id="W9S9S6"/>
<name>W9S9S6_9ROSA</name>
<evidence type="ECO:0000313" key="3">
    <source>
        <dbReference type="Proteomes" id="UP000030645"/>
    </source>
</evidence>
<keyword evidence="3" id="KW-1185">Reference proteome</keyword>
<dbReference type="KEGG" id="mnt:21383898"/>
<reference evidence="3" key="1">
    <citation type="submission" date="2013-01" db="EMBL/GenBank/DDBJ databases">
        <title>Draft Genome Sequence of a Mulberry Tree, Morus notabilis C.K. Schneid.</title>
        <authorList>
            <person name="He N."/>
            <person name="Zhao S."/>
        </authorList>
    </citation>
    <scope>NUCLEOTIDE SEQUENCE</scope>
</reference>
<dbReference type="EMBL" id="KE346312">
    <property type="protein sequence ID" value="EXC32724.1"/>
    <property type="molecule type" value="Genomic_DNA"/>
</dbReference>
<evidence type="ECO:0000313" key="2">
    <source>
        <dbReference type="EMBL" id="EXC73490.1"/>
    </source>
</evidence>
<dbReference type="InterPro" id="IPR008480">
    <property type="entry name" value="DUF761_pln"/>
</dbReference>
<dbReference type="EMBL" id="KE646609">
    <property type="protein sequence ID" value="EXC73490.1"/>
    <property type="molecule type" value="Genomic_DNA"/>
</dbReference>
<evidence type="ECO:0008006" key="4">
    <source>
        <dbReference type="Google" id="ProtNLM"/>
    </source>
</evidence>
<sequence>MARDSFSSVASHLKMALITKMKFVLLSFKLCKWRFSKNTMRNHAGRRSRSFNGGGRRGLCGCLEDDVKSSSMIRRLQRTRSSAHANSNYDYDDDDYDYDYDDVDRRAEIFINNFRSRLLMEREVSLKLRYCERE</sequence>
<dbReference type="KEGG" id="mnt:21402755"/>